<dbReference type="OrthoDB" id="48766at2"/>
<dbReference type="InterPro" id="IPR012454">
    <property type="entry name" value="DUF1659"/>
</dbReference>
<organism evidence="2 3">
    <name type="scientific">Halolactibacillus alkaliphilus</name>
    <dbReference type="NCBI Taxonomy" id="442899"/>
    <lineage>
        <taxon>Bacteria</taxon>
        <taxon>Bacillati</taxon>
        <taxon>Bacillota</taxon>
        <taxon>Bacilli</taxon>
        <taxon>Bacillales</taxon>
        <taxon>Bacillaceae</taxon>
        <taxon>Halolactibacillus</taxon>
    </lineage>
</organism>
<reference evidence="2 3" key="1">
    <citation type="submission" date="2019-07" db="EMBL/GenBank/DDBJ databases">
        <title>Whole genome shotgun sequence of Halolactibacillus alkaliphilus NBRC 103919.</title>
        <authorList>
            <person name="Hosoyama A."/>
            <person name="Uohara A."/>
            <person name="Ohji S."/>
            <person name="Ichikawa N."/>
        </authorList>
    </citation>
    <scope>NUCLEOTIDE SEQUENCE [LARGE SCALE GENOMIC DNA]</scope>
    <source>
        <strain evidence="2 3">NBRC 103919</strain>
    </source>
</reference>
<sequence>MANQLPTQTRLQLFFITGIDLDGNDVVKGKSFNNMKTDATASQLLSVSNALASLQQHTLKEIKRNDTSLITEA</sequence>
<dbReference type="Pfam" id="PF07872">
    <property type="entry name" value="DUF1659"/>
    <property type="match status" value="1"/>
</dbReference>
<evidence type="ECO:0000313" key="2">
    <source>
        <dbReference type="EMBL" id="GEN57635.1"/>
    </source>
</evidence>
<feature type="domain" description="DUF1659" evidence="1">
    <location>
        <begin position="3"/>
        <end position="72"/>
    </location>
</feature>
<comment type="caution">
    <text evidence="2">The sequence shown here is derived from an EMBL/GenBank/DDBJ whole genome shotgun (WGS) entry which is preliminary data.</text>
</comment>
<proteinExistence type="predicted"/>
<dbReference type="RefSeq" id="WP_089803268.1">
    <property type="nucleotide sequence ID" value="NZ_BJYE01000035.1"/>
</dbReference>
<dbReference type="EMBL" id="BJYE01000035">
    <property type="protein sequence ID" value="GEN57635.1"/>
    <property type="molecule type" value="Genomic_DNA"/>
</dbReference>
<name>A0A511X3Z8_9BACI</name>
<dbReference type="Proteomes" id="UP000321400">
    <property type="component" value="Unassembled WGS sequence"/>
</dbReference>
<dbReference type="AlphaFoldDB" id="A0A511X3Z8"/>
<gene>
    <name evidence="2" type="ORF">HAL01_20990</name>
</gene>
<evidence type="ECO:0000313" key="3">
    <source>
        <dbReference type="Proteomes" id="UP000321400"/>
    </source>
</evidence>
<dbReference type="STRING" id="442899.SAMN05720591_1334"/>
<keyword evidence="3" id="KW-1185">Reference proteome</keyword>
<evidence type="ECO:0000259" key="1">
    <source>
        <dbReference type="Pfam" id="PF07872"/>
    </source>
</evidence>
<protein>
    <recommendedName>
        <fullName evidence="1">DUF1659 domain-containing protein</fullName>
    </recommendedName>
</protein>
<accession>A0A511X3Z8</accession>